<gene>
    <name evidence="1" type="ORF">PUN28_009771</name>
</gene>
<sequence length="290" mass="33836">MINEDNISASDDAVTKRLKSWGLSAEVVQAFKDQKITEEVFPYLDKNTIDVLIPLIGERILFNLKYKAENSIILQEPAFNEVNQNINDNIIQHIPNNLEKIDNKYDLESILKKYDKGIIVLHEFKNNNKLNFRTRNYLSEIIINYELKDDLDKRLSPERLNLIANKIIELFPTEAKETYIDIDNTNKICITGKGKLYNKWYNKRRELAKLSLIPSGRKGKQKGLKRAREKIENNDAILWLKNSSQPWFKVLQNWQETSGQRRNELLINNISVGQYMAQYPALLNEKGLLL</sequence>
<proteinExistence type="predicted"/>
<dbReference type="AlphaFoldDB" id="A0AAW2FQI1"/>
<dbReference type="EMBL" id="JADYXP020000009">
    <property type="protein sequence ID" value="KAL0116377.1"/>
    <property type="molecule type" value="Genomic_DNA"/>
</dbReference>
<organism evidence="1 2">
    <name type="scientific">Cardiocondyla obscurior</name>
    <dbReference type="NCBI Taxonomy" id="286306"/>
    <lineage>
        <taxon>Eukaryota</taxon>
        <taxon>Metazoa</taxon>
        <taxon>Ecdysozoa</taxon>
        <taxon>Arthropoda</taxon>
        <taxon>Hexapoda</taxon>
        <taxon>Insecta</taxon>
        <taxon>Pterygota</taxon>
        <taxon>Neoptera</taxon>
        <taxon>Endopterygota</taxon>
        <taxon>Hymenoptera</taxon>
        <taxon>Apocrita</taxon>
        <taxon>Aculeata</taxon>
        <taxon>Formicoidea</taxon>
        <taxon>Formicidae</taxon>
        <taxon>Myrmicinae</taxon>
        <taxon>Cardiocondyla</taxon>
    </lineage>
</organism>
<dbReference type="Proteomes" id="UP001430953">
    <property type="component" value="Unassembled WGS sequence"/>
</dbReference>
<protein>
    <submittedName>
        <fullName evidence="1">Uncharacterized protein</fullName>
    </submittedName>
</protein>
<evidence type="ECO:0000313" key="2">
    <source>
        <dbReference type="Proteomes" id="UP001430953"/>
    </source>
</evidence>
<name>A0AAW2FQI1_9HYME</name>
<accession>A0AAW2FQI1</accession>
<evidence type="ECO:0000313" key="1">
    <source>
        <dbReference type="EMBL" id="KAL0116377.1"/>
    </source>
</evidence>
<comment type="caution">
    <text evidence="1">The sequence shown here is derived from an EMBL/GenBank/DDBJ whole genome shotgun (WGS) entry which is preliminary data.</text>
</comment>
<keyword evidence="2" id="KW-1185">Reference proteome</keyword>
<reference evidence="1 2" key="1">
    <citation type="submission" date="2023-03" db="EMBL/GenBank/DDBJ databases">
        <title>High recombination rates correlate with genetic variation in Cardiocondyla obscurior ants.</title>
        <authorList>
            <person name="Errbii M."/>
        </authorList>
    </citation>
    <scope>NUCLEOTIDE SEQUENCE [LARGE SCALE GENOMIC DNA]</scope>
    <source>
        <strain evidence="1">Alpha-2009</strain>
        <tissue evidence="1">Whole body</tissue>
    </source>
</reference>